<comment type="subcellular location">
    <subcellularLocation>
        <location evidence="1">Cell membrane</location>
        <topology evidence="1">Multi-pass membrane protein</topology>
    </subcellularLocation>
</comment>
<proteinExistence type="predicted"/>
<dbReference type="Pfam" id="PF01810">
    <property type="entry name" value="LysE"/>
    <property type="match status" value="1"/>
</dbReference>
<evidence type="ECO:0000256" key="2">
    <source>
        <dbReference type="ARBA" id="ARBA00022475"/>
    </source>
</evidence>
<dbReference type="Proteomes" id="UP000224974">
    <property type="component" value="Unassembled WGS sequence"/>
</dbReference>
<dbReference type="RefSeq" id="WP_029092740.1">
    <property type="nucleotide sequence ID" value="NZ_PDDX01000001.1"/>
</dbReference>
<evidence type="ECO:0000256" key="5">
    <source>
        <dbReference type="ARBA" id="ARBA00022989"/>
    </source>
</evidence>
<feature type="transmembrane region" description="Helical" evidence="7">
    <location>
        <begin position="182"/>
        <end position="200"/>
    </location>
</feature>
<keyword evidence="4" id="KW-0029">Amino-acid transport</keyword>
<evidence type="ECO:0000313" key="9">
    <source>
        <dbReference type="Proteomes" id="UP000224974"/>
    </source>
</evidence>
<protein>
    <submittedName>
        <fullName evidence="8">LysE family translocator</fullName>
    </submittedName>
</protein>
<dbReference type="GO" id="GO:0033228">
    <property type="term" value="P:cysteine export across plasma membrane"/>
    <property type="evidence" value="ECO:0007669"/>
    <property type="project" value="TreeGrafter"/>
</dbReference>
<dbReference type="InterPro" id="IPR001123">
    <property type="entry name" value="LeuE-type"/>
</dbReference>
<evidence type="ECO:0000313" key="8">
    <source>
        <dbReference type="EMBL" id="PHI30531.1"/>
    </source>
</evidence>
<keyword evidence="5 7" id="KW-1133">Transmembrane helix</keyword>
<dbReference type="EMBL" id="PDDX01000001">
    <property type="protein sequence ID" value="PHI30531.1"/>
    <property type="molecule type" value="Genomic_DNA"/>
</dbReference>
<gene>
    <name evidence="8" type="ORF">CRN84_14885</name>
</gene>
<keyword evidence="3 7" id="KW-0812">Transmembrane</keyword>
<organism evidence="8 9">
    <name type="scientific">Budvicia aquatica</name>
    <dbReference type="NCBI Taxonomy" id="82979"/>
    <lineage>
        <taxon>Bacteria</taxon>
        <taxon>Pseudomonadati</taxon>
        <taxon>Pseudomonadota</taxon>
        <taxon>Gammaproteobacteria</taxon>
        <taxon>Enterobacterales</taxon>
        <taxon>Budviciaceae</taxon>
        <taxon>Budvicia</taxon>
    </lineage>
</organism>
<accession>A0A2C6DP04</accession>
<keyword evidence="6 7" id="KW-0472">Membrane</keyword>
<dbReference type="PANTHER" id="PTHR30086">
    <property type="entry name" value="ARGININE EXPORTER PROTEIN ARGO"/>
    <property type="match status" value="1"/>
</dbReference>
<feature type="transmembrane region" description="Helical" evidence="7">
    <location>
        <begin position="147"/>
        <end position="170"/>
    </location>
</feature>
<keyword evidence="9" id="KW-1185">Reference proteome</keyword>
<evidence type="ECO:0000256" key="1">
    <source>
        <dbReference type="ARBA" id="ARBA00004651"/>
    </source>
</evidence>
<dbReference type="GO" id="GO:0005886">
    <property type="term" value="C:plasma membrane"/>
    <property type="evidence" value="ECO:0007669"/>
    <property type="project" value="UniProtKB-SubCell"/>
</dbReference>
<feature type="transmembrane region" description="Helical" evidence="7">
    <location>
        <begin position="110"/>
        <end position="135"/>
    </location>
</feature>
<evidence type="ECO:0000256" key="3">
    <source>
        <dbReference type="ARBA" id="ARBA00022692"/>
    </source>
</evidence>
<dbReference type="OrthoDB" id="9812084at2"/>
<evidence type="ECO:0000256" key="4">
    <source>
        <dbReference type="ARBA" id="ARBA00022970"/>
    </source>
</evidence>
<feature type="transmembrane region" description="Helical" evidence="7">
    <location>
        <begin position="6"/>
        <end position="26"/>
    </location>
</feature>
<feature type="transmembrane region" description="Helical" evidence="7">
    <location>
        <begin position="38"/>
        <end position="60"/>
    </location>
</feature>
<name>A0A2C6DP04_9GAMM</name>
<sequence length="201" mass="21482">MGQLIPFILFAFVASITPGPTNVLILSQSARHGFNASIGLIVGAGVTAAAIVWITGISLGTTLTEYPMLQTGMTWAGIALLTWVSWQIYRESPSEIPDGSQASTGTRIGLMGGAGLQFINPKAWMMAIAVISVFLPDSPDRNYYVGVYSLTFLAVSLPCMVLWALLGCGAARIISTPQQMKIFNTLMALLLLLSTWANLII</sequence>
<evidence type="ECO:0000256" key="6">
    <source>
        <dbReference type="ARBA" id="ARBA00023136"/>
    </source>
</evidence>
<comment type="caution">
    <text evidence="8">The sequence shown here is derived from an EMBL/GenBank/DDBJ whole genome shotgun (WGS) entry which is preliminary data.</text>
</comment>
<reference evidence="9" key="1">
    <citation type="submission" date="2017-09" db="EMBL/GenBank/DDBJ databases">
        <title>FDA dAtabase for Regulatory Grade micrObial Sequences (FDA-ARGOS): Supporting development and validation of Infectious Disease Dx tests.</title>
        <authorList>
            <person name="Minogue T."/>
            <person name="Wolcott M."/>
            <person name="Wasieloski L."/>
            <person name="Aguilar W."/>
            <person name="Moore D."/>
            <person name="Tallon L."/>
            <person name="Sadzewicz L."/>
            <person name="Ott S."/>
            <person name="Zhao X."/>
            <person name="Nagaraj S."/>
            <person name="Vavikolanu K."/>
            <person name="Aluvathingal J."/>
            <person name="Nadendla S."/>
            <person name="Sichtig H."/>
        </authorList>
    </citation>
    <scope>NUCLEOTIDE SEQUENCE [LARGE SCALE GENOMIC DNA]</scope>
    <source>
        <strain evidence="9">FDAARGOS_387</strain>
    </source>
</reference>
<feature type="transmembrane region" description="Helical" evidence="7">
    <location>
        <begin position="72"/>
        <end position="89"/>
    </location>
</feature>
<dbReference type="GO" id="GO:0015171">
    <property type="term" value="F:amino acid transmembrane transporter activity"/>
    <property type="evidence" value="ECO:0007669"/>
    <property type="project" value="TreeGrafter"/>
</dbReference>
<evidence type="ECO:0000256" key="7">
    <source>
        <dbReference type="SAM" id="Phobius"/>
    </source>
</evidence>
<keyword evidence="4" id="KW-0813">Transport</keyword>
<keyword evidence="2" id="KW-1003">Cell membrane</keyword>
<dbReference type="PANTHER" id="PTHR30086:SF20">
    <property type="entry name" value="ARGININE EXPORTER PROTEIN ARGO-RELATED"/>
    <property type="match status" value="1"/>
</dbReference>
<dbReference type="AlphaFoldDB" id="A0A2C6DP04"/>
<dbReference type="STRING" id="1111728.GCA_000427805_00084"/>